<dbReference type="EMBL" id="JAQQFM010000003">
    <property type="protein sequence ID" value="MFL9923808.1"/>
    <property type="molecule type" value="Genomic_DNA"/>
</dbReference>
<evidence type="ECO:0000256" key="2">
    <source>
        <dbReference type="ARBA" id="ARBA00012528"/>
    </source>
</evidence>
<sequence>MRKLLDYFSLHFLRKIEIRYRLISSFILVSLLPLLISGVISYRETTRATQEKVRVFSIQIVNQISQNLRLQMEKIEAASEELGVSDRLQSQLTDYYSEDQATSVAARTALTRVLLESYGSFSYINQKYLLDREHQMVDTQVFPQLAKSVEQLVKAVPAGGYSPHWQSYNSAPGQKSIVMLRPIRFIANNRPAGTLFVGIKPSHFSGIFDSVNLGYDSNIFVLDRNNGEVVIRGSERTGDPIPGVADPNLMHSIGASLAQSRSDNFATYTARGNIAYVAAFAEIPNTSWLVVSVTPRDKLNAEVLSVRETMVYIGLLCFIASLLLSYLISRSISQPLRKLMYIIKETERGNYKLRLEQDGSDEIAVLSRKFNDMSGSVRQHKEQLEEQVAERTRDLELANRKLEELSTTDGLTGVANRRRFDDALATELRRATRAQTPVALLMLDVDFFKKYNDRYGHQDGDECLRTVARLLQTTARRASDLVARYGGEEFALILADSDVATAVQHAEHICAAIAALRIPHAGSPFAYVTASIGVAVVLPDEHMTPERLLRSADQALYHAKYQGRNRMVVGEDDPLQSKLEI</sequence>
<keyword evidence="4 9" id="KW-0812">Transmembrane</keyword>
<evidence type="ECO:0000313" key="13">
    <source>
        <dbReference type="Proteomes" id="UP001629246"/>
    </source>
</evidence>
<dbReference type="NCBIfam" id="TIGR00254">
    <property type="entry name" value="GGDEF"/>
    <property type="match status" value="1"/>
</dbReference>
<dbReference type="Gene3D" id="6.10.340.10">
    <property type="match status" value="1"/>
</dbReference>
<dbReference type="InterPro" id="IPR050469">
    <property type="entry name" value="Diguanylate_Cyclase"/>
</dbReference>
<feature type="domain" description="GGDEF" evidence="11">
    <location>
        <begin position="436"/>
        <end position="572"/>
    </location>
</feature>
<keyword evidence="3" id="KW-1003">Cell membrane</keyword>
<evidence type="ECO:0000259" key="10">
    <source>
        <dbReference type="PROSITE" id="PS50885"/>
    </source>
</evidence>
<dbReference type="CDD" id="cd18774">
    <property type="entry name" value="PDC2_HK_sensor"/>
    <property type="match status" value="1"/>
</dbReference>
<keyword evidence="8" id="KW-0175">Coiled coil</keyword>
<dbReference type="PROSITE" id="PS50887">
    <property type="entry name" value="GGDEF"/>
    <property type="match status" value="1"/>
</dbReference>
<dbReference type="PROSITE" id="PS50885">
    <property type="entry name" value="HAMP"/>
    <property type="match status" value="1"/>
</dbReference>
<evidence type="ECO:0000313" key="12">
    <source>
        <dbReference type="EMBL" id="MFL9923808.1"/>
    </source>
</evidence>
<evidence type="ECO:0000256" key="1">
    <source>
        <dbReference type="ARBA" id="ARBA00004651"/>
    </source>
</evidence>
<dbReference type="InterPro" id="IPR003660">
    <property type="entry name" value="HAMP_dom"/>
</dbReference>
<evidence type="ECO:0000256" key="4">
    <source>
        <dbReference type="ARBA" id="ARBA00022692"/>
    </source>
</evidence>
<name>A0ABW9A4K4_9BURK</name>
<dbReference type="SMART" id="SM00267">
    <property type="entry name" value="GGDEF"/>
    <property type="match status" value="1"/>
</dbReference>
<keyword evidence="13" id="KW-1185">Reference proteome</keyword>
<dbReference type="InterPro" id="IPR033479">
    <property type="entry name" value="dCache_1"/>
</dbReference>
<dbReference type="Pfam" id="PF00672">
    <property type="entry name" value="HAMP"/>
    <property type="match status" value="1"/>
</dbReference>
<gene>
    <name evidence="12" type="ORF">PQR62_06025</name>
</gene>
<evidence type="ECO:0000256" key="3">
    <source>
        <dbReference type="ARBA" id="ARBA00022475"/>
    </source>
</evidence>
<feature type="transmembrane region" description="Helical" evidence="9">
    <location>
        <begin position="20"/>
        <end position="42"/>
    </location>
</feature>
<comment type="subcellular location">
    <subcellularLocation>
        <location evidence="1">Cell membrane</location>
        <topology evidence="1">Multi-pass membrane protein</topology>
    </subcellularLocation>
</comment>
<dbReference type="CDD" id="cd06225">
    <property type="entry name" value="HAMP"/>
    <property type="match status" value="1"/>
</dbReference>
<evidence type="ECO:0000256" key="6">
    <source>
        <dbReference type="ARBA" id="ARBA00023136"/>
    </source>
</evidence>
<dbReference type="CDD" id="cd01949">
    <property type="entry name" value="GGDEF"/>
    <property type="match status" value="1"/>
</dbReference>
<keyword evidence="12" id="KW-0808">Transferase</keyword>
<keyword evidence="6 9" id="KW-0472">Membrane</keyword>
<dbReference type="RefSeq" id="WP_408155819.1">
    <property type="nucleotide sequence ID" value="NZ_JAQQFM010000003.1"/>
</dbReference>
<keyword evidence="12" id="KW-0548">Nucleotidyltransferase</keyword>
<evidence type="ECO:0000256" key="8">
    <source>
        <dbReference type="SAM" id="Coils"/>
    </source>
</evidence>
<keyword evidence="5 9" id="KW-1133">Transmembrane helix</keyword>
<dbReference type="InterPro" id="IPR000160">
    <property type="entry name" value="GGDEF_dom"/>
</dbReference>
<dbReference type="EC" id="2.7.7.65" evidence="2"/>
<comment type="catalytic activity">
    <reaction evidence="7">
        <text>2 GTP = 3',3'-c-di-GMP + 2 diphosphate</text>
        <dbReference type="Rhea" id="RHEA:24898"/>
        <dbReference type="ChEBI" id="CHEBI:33019"/>
        <dbReference type="ChEBI" id="CHEBI:37565"/>
        <dbReference type="ChEBI" id="CHEBI:58805"/>
        <dbReference type="EC" id="2.7.7.65"/>
    </reaction>
</comment>
<dbReference type="SUPFAM" id="SSF158472">
    <property type="entry name" value="HAMP domain-like"/>
    <property type="match status" value="1"/>
</dbReference>
<dbReference type="Gene3D" id="3.30.70.270">
    <property type="match status" value="1"/>
</dbReference>
<evidence type="ECO:0000256" key="7">
    <source>
        <dbReference type="ARBA" id="ARBA00034247"/>
    </source>
</evidence>
<feature type="domain" description="HAMP" evidence="10">
    <location>
        <begin position="330"/>
        <end position="382"/>
    </location>
</feature>
<proteinExistence type="predicted"/>
<dbReference type="Proteomes" id="UP001629246">
    <property type="component" value="Unassembled WGS sequence"/>
</dbReference>
<dbReference type="PANTHER" id="PTHR45138:SF9">
    <property type="entry name" value="DIGUANYLATE CYCLASE DGCM-RELATED"/>
    <property type="match status" value="1"/>
</dbReference>
<organism evidence="12 13">
    <name type="scientific">Herbaspirillum lusitanum</name>
    <dbReference type="NCBI Taxonomy" id="213312"/>
    <lineage>
        <taxon>Bacteria</taxon>
        <taxon>Pseudomonadati</taxon>
        <taxon>Pseudomonadota</taxon>
        <taxon>Betaproteobacteria</taxon>
        <taxon>Burkholderiales</taxon>
        <taxon>Oxalobacteraceae</taxon>
        <taxon>Herbaspirillum</taxon>
    </lineage>
</organism>
<dbReference type="Gene3D" id="3.30.450.20">
    <property type="entry name" value="PAS domain"/>
    <property type="match status" value="1"/>
</dbReference>
<evidence type="ECO:0000259" key="11">
    <source>
        <dbReference type="PROSITE" id="PS50887"/>
    </source>
</evidence>
<dbReference type="Pfam" id="PF02743">
    <property type="entry name" value="dCache_1"/>
    <property type="match status" value="1"/>
</dbReference>
<reference evidence="12 13" key="1">
    <citation type="journal article" date="2024" name="Chem. Sci.">
        <title>Discovery of megapolipeptins by genome mining of a Burkholderiales bacteria collection.</title>
        <authorList>
            <person name="Paulo B.S."/>
            <person name="Recchia M.J.J."/>
            <person name="Lee S."/>
            <person name="Fergusson C.H."/>
            <person name="Romanowski S.B."/>
            <person name="Hernandez A."/>
            <person name="Krull N."/>
            <person name="Liu D.Y."/>
            <person name="Cavanagh H."/>
            <person name="Bos A."/>
            <person name="Gray C.A."/>
            <person name="Murphy B.T."/>
            <person name="Linington R.G."/>
            <person name="Eustaquio A.S."/>
        </authorList>
    </citation>
    <scope>NUCLEOTIDE SEQUENCE [LARGE SCALE GENOMIC DNA]</scope>
    <source>
        <strain evidence="12 13">RL21-008-BIB-A</strain>
    </source>
</reference>
<dbReference type="SMART" id="SM00304">
    <property type="entry name" value="HAMP"/>
    <property type="match status" value="1"/>
</dbReference>
<dbReference type="InterPro" id="IPR043128">
    <property type="entry name" value="Rev_trsase/Diguanyl_cyclase"/>
</dbReference>
<evidence type="ECO:0000256" key="9">
    <source>
        <dbReference type="SAM" id="Phobius"/>
    </source>
</evidence>
<evidence type="ECO:0000256" key="5">
    <source>
        <dbReference type="ARBA" id="ARBA00022989"/>
    </source>
</evidence>
<dbReference type="GO" id="GO:0052621">
    <property type="term" value="F:diguanylate cyclase activity"/>
    <property type="evidence" value="ECO:0007669"/>
    <property type="project" value="UniProtKB-EC"/>
</dbReference>
<dbReference type="SUPFAM" id="SSF55073">
    <property type="entry name" value="Nucleotide cyclase"/>
    <property type="match status" value="1"/>
</dbReference>
<protein>
    <recommendedName>
        <fullName evidence="2">diguanylate cyclase</fullName>
        <ecNumber evidence="2">2.7.7.65</ecNumber>
    </recommendedName>
</protein>
<dbReference type="InterPro" id="IPR029787">
    <property type="entry name" value="Nucleotide_cyclase"/>
</dbReference>
<dbReference type="PANTHER" id="PTHR45138">
    <property type="entry name" value="REGULATORY COMPONENTS OF SENSORY TRANSDUCTION SYSTEM"/>
    <property type="match status" value="1"/>
</dbReference>
<comment type="caution">
    <text evidence="12">The sequence shown here is derived from an EMBL/GenBank/DDBJ whole genome shotgun (WGS) entry which is preliminary data.</text>
</comment>
<feature type="transmembrane region" description="Helical" evidence="9">
    <location>
        <begin position="310"/>
        <end position="328"/>
    </location>
</feature>
<dbReference type="Pfam" id="PF00990">
    <property type="entry name" value="GGDEF"/>
    <property type="match status" value="1"/>
</dbReference>
<feature type="coiled-coil region" evidence="8">
    <location>
        <begin position="381"/>
        <end position="408"/>
    </location>
</feature>
<accession>A0ABW9A4K4</accession>